<protein>
    <submittedName>
        <fullName evidence="2">DUF1146 domain-containing protein</fullName>
    </submittedName>
</protein>
<dbReference type="AlphaFoldDB" id="A0A3G3K163"/>
<keyword evidence="1" id="KW-0472">Membrane</keyword>
<name>A0A3G3K163_9BACL</name>
<keyword evidence="1" id="KW-0812">Transmembrane</keyword>
<dbReference type="Proteomes" id="UP000269097">
    <property type="component" value="Chromosome"/>
</dbReference>
<feature type="transmembrane region" description="Helical" evidence="1">
    <location>
        <begin position="52"/>
        <end position="74"/>
    </location>
</feature>
<dbReference type="InterPro" id="IPR009526">
    <property type="entry name" value="DUF1146"/>
</dbReference>
<keyword evidence="1" id="KW-1133">Transmembrane helix</keyword>
<evidence type="ECO:0000313" key="2">
    <source>
        <dbReference type="EMBL" id="AYQ74193.1"/>
    </source>
</evidence>
<dbReference type="RefSeq" id="WP_123042274.1">
    <property type="nucleotide sequence ID" value="NZ_CP033433.1"/>
</dbReference>
<organism evidence="2 3">
    <name type="scientific">Cohnella candidum</name>
    <dbReference type="NCBI Taxonomy" id="2674991"/>
    <lineage>
        <taxon>Bacteria</taxon>
        <taxon>Bacillati</taxon>
        <taxon>Bacillota</taxon>
        <taxon>Bacilli</taxon>
        <taxon>Bacillales</taxon>
        <taxon>Paenibacillaceae</taxon>
        <taxon>Cohnella</taxon>
    </lineage>
</organism>
<sequence length="84" mass="9507">MNDTGGFSSVAWDGMFSIFVTLGCVALAWVLLQEVRFDKILRHPLSPRARLLQLAAAIALGHLLSGFVLNYWHWAGYVKWLFRS</sequence>
<evidence type="ECO:0000313" key="3">
    <source>
        <dbReference type="Proteomes" id="UP000269097"/>
    </source>
</evidence>
<feature type="transmembrane region" description="Helical" evidence="1">
    <location>
        <begin position="12"/>
        <end position="32"/>
    </location>
</feature>
<keyword evidence="3" id="KW-1185">Reference proteome</keyword>
<reference evidence="2 3" key="1">
    <citation type="submission" date="2018-10" db="EMBL/GenBank/DDBJ databases">
        <title>Genome Sequence of Cohnella sp.</title>
        <authorList>
            <person name="Srinivasan S."/>
            <person name="Kim M.K."/>
        </authorList>
    </citation>
    <scope>NUCLEOTIDE SEQUENCE [LARGE SCALE GENOMIC DNA]</scope>
    <source>
        <strain evidence="2 3">18JY8-7</strain>
    </source>
</reference>
<proteinExistence type="predicted"/>
<evidence type="ECO:0000256" key="1">
    <source>
        <dbReference type="SAM" id="Phobius"/>
    </source>
</evidence>
<dbReference type="KEGG" id="coh:EAV92_17470"/>
<dbReference type="EMBL" id="CP033433">
    <property type="protein sequence ID" value="AYQ74193.1"/>
    <property type="molecule type" value="Genomic_DNA"/>
</dbReference>
<dbReference type="Pfam" id="PF06612">
    <property type="entry name" value="DUF1146"/>
    <property type="match status" value="1"/>
</dbReference>
<gene>
    <name evidence="2" type="ORF">EAV92_17470</name>
</gene>
<accession>A0A3G3K163</accession>